<feature type="domain" description="Glucose-methanol-choline oxidoreductase C-terminal" evidence="17">
    <location>
        <begin position="430"/>
        <end position="480"/>
    </location>
</feature>
<dbReference type="PANTHER" id="PTHR47470:SF1">
    <property type="entry name" value="FAD-DEPENDENT OXIDOREDUCTASE 2 FAD BINDING DOMAIN-CONTAINING PROTEIN"/>
    <property type="match status" value="1"/>
</dbReference>
<keyword evidence="3" id="KW-0153">Cholesterol metabolism</keyword>
<dbReference type="EMBL" id="QZEY01000005">
    <property type="protein sequence ID" value="RJL31927.1"/>
    <property type="molecule type" value="Genomic_DNA"/>
</dbReference>
<evidence type="ECO:0000313" key="18">
    <source>
        <dbReference type="EMBL" id="RJL31927.1"/>
    </source>
</evidence>
<keyword evidence="7" id="KW-0443">Lipid metabolism</keyword>
<evidence type="ECO:0000313" key="19">
    <source>
        <dbReference type="Proteomes" id="UP000265768"/>
    </source>
</evidence>
<accession>A0A3A4B1M5</accession>
<evidence type="ECO:0000256" key="5">
    <source>
        <dbReference type="ARBA" id="ARBA00022827"/>
    </source>
</evidence>
<evidence type="ECO:0000256" key="12">
    <source>
        <dbReference type="ARBA" id="ARBA00049645"/>
    </source>
</evidence>
<dbReference type="GO" id="GO:0016995">
    <property type="term" value="F:cholesterol oxidase activity"/>
    <property type="evidence" value="ECO:0007669"/>
    <property type="project" value="UniProtKB-EC"/>
</dbReference>
<dbReference type="SUPFAM" id="SSF51905">
    <property type="entry name" value="FAD/NAD(P)-binding domain"/>
    <property type="match status" value="1"/>
</dbReference>
<protein>
    <recommendedName>
        <fullName evidence="14">Cholesterol oxidase</fullName>
        <ecNumber evidence="13">1.1.3.6</ecNumber>
        <ecNumber evidence="11">5.3.3.1</ecNumber>
    </recommendedName>
    <alternativeName>
        <fullName evidence="15">Cholesterol isomerase</fullName>
    </alternativeName>
</protein>
<evidence type="ECO:0000256" key="7">
    <source>
        <dbReference type="ARBA" id="ARBA00023098"/>
    </source>
</evidence>
<dbReference type="EC" id="5.3.3.1" evidence="11"/>
<comment type="similarity">
    <text evidence="2">Belongs to the GMC oxidoreductase family.</text>
</comment>
<dbReference type="AlphaFoldDB" id="A0A3A4B1M5"/>
<organism evidence="18 19">
    <name type="scientific">Bailinhaonella thermotolerans</name>
    <dbReference type="NCBI Taxonomy" id="1070861"/>
    <lineage>
        <taxon>Bacteria</taxon>
        <taxon>Bacillati</taxon>
        <taxon>Actinomycetota</taxon>
        <taxon>Actinomycetes</taxon>
        <taxon>Streptosporangiales</taxon>
        <taxon>Streptosporangiaceae</taxon>
        <taxon>Bailinhaonella</taxon>
    </lineage>
</organism>
<evidence type="ECO:0000256" key="10">
    <source>
        <dbReference type="ARBA" id="ARBA00023235"/>
    </source>
</evidence>
<dbReference type="InterPro" id="IPR036188">
    <property type="entry name" value="FAD/NAD-bd_sf"/>
</dbReference>
<proteinExistence type="inferred from homology"/>
<dbReference type="Pfam" id="PF05199">
    <property type="entry name" value="GMC_oxred_C"/>
    <property type="match status" value="1"/>
</dbReference>
<evidence type="ECO:0000256" key="3">
    <source>
        <dbReference type="ARBA" id="ARBA00022548"/>
    </source>
</evidence>
<keyword evidence="9" id="KW-0753">Steroid metabolism</keyword>
<dbReference type="GO" id="GO:0050660">
    <property type="term" value="F:flavin adenine dinucleotide binding"/>
    <property type="evidence" value="ECO:0007669"/>
    <property type="project" value="InterPro"/>
</dbReference>
<evidence type="ECO:0000256" key="14">
    <source>
        <dbReference type="ARBA" id="ARBA00049744"/>
    </source>
</evidence>
<keyword evidence="10" id="KW-0413">Isomerase</keyword>
<dbReference type="Proteomes" id="UP000265768">
    <property type="component" value="Unassembled WGS sequence"/>
</dbReference>
<evidence type="ECO:0000256" key="9">
    <source>
        <dbReference type="ARBA" id="ARBA00023221"/>
    </source>
</evidence>
<feature type="domain" description="Glucose-methanol-choline oxidoreductase N-terminal" evidence="16">
    <location>
        <begin position="185"/>
        <end position="293"/>
    </location>
</feature>
<dbReference type="Pfam" id="PF00732">
    <property type="entry name" value="GMC_oxred_N"/>
    <property type="match status" value="1"/>
</dbReference>
<evidence type="ECO:0000256" key="2">
    <source>
        <dbReference type="ARBA" id="ARBA00010790"/>
    </source>
</evidence>
<dbReference type="GO" id="GO:0004769">
    <property type="term" value="F:steroid Delta-isomerase activity"/>
    <property type="evidence" value="ECO:0007669"/>
    <property type="project" value="UniProtKB-EC"/>
</dbReference>
<name>A0A3A4B1M5_9ACTN</name>
<dbReference type="Gene3D" id="3.50.50.60">
    <property type="entry name" value="FAD/NAD(P)-binding domain"/>
    <property type="match status" value="1"/>
</dbReference>
<keyword evidence="5" id="KW-0274">FAD</keyword>
<dbReference type="SUPFAM" id="SSF54373">
    <property type="entry name" value="FAD-linked reductases, C-terminal domain"/>
    <property type="match status" value="1"/>
</dbReference>
<dbReference type="Gene3D" id="3.30.410.10">
    <property type="entry name" value="Cholesterol Oxidase, domain 2"/>
    <property type="match status" value="1"/>
</dbReference>
<keyword evidence="4" id="KW-0285">Flavoprotein</keyword>
<evidence type="ECO:0000256" key="15">
    <source>
        <dbReference type="ARBA" id="ARBA00049778"/>
    </source>
</evidence>
<evidence type="ECO:0000256" key="4">
    <source>
        <dbReference type="ARBA" id="ARBA00022630"/>
    </source>
</evidence>
<dbReference type="EC" id="1.1.3.6" evidence="13"/>
<dbReference type="GO" id="GO:0008203">
    <property type="term" value="P:cholesterol metabolic process"/>
    <property type="evidence" value="ECO:0007669"/>
    <property type="project" value="UniProtKB-KW"/>
</dbReference>
<comment type="caution">
    <text evidence="18">The sequence shown here is derived from an EMBL/GenBank/DDBJ whole genome shotgun (WGS) entry which is preliminary data.</text>
</comment>
<keyword evidence="8" id="KW-1207">Sterol metabolism</keyword>
<comment type="cofactor">
    <cofactor evidence="1">
        <name>FAD</name>
        <dbReference type="ChEBI" id="CHEBI:57692"/>
    </cofactor>
</comment>
<dbReference type="InterPro" id="IPR000172">
    <property type="entry name" value="GMC_OxRdtase_N"/>
</dbReference>
<comment type="pathway">
    <text evidence="12">Steroid metabolism; cholesterol degradation.</text>
</comment>
<evidence type="ECO:0000256" key="11">
    <source>
        <dbReference type="ARBA" id="ARBA00038856"/>
    </source>
</evidence>
<evidence type="ECO:0000259" key="16">
    <source>
        <dbReference type="Pfam" id="PF00732"/>
    </source>
</evidence>
<sequence>MVIIGSGVGGSIAAFRFARAGIENVVLERGRRWPIRPGGGTFPSLTRPDHRLLWLDGRPPVQALDHLPLLSPLIRTATAALPRYPGLLEVLVADTLVILCSAGVGGTTLSYAGMLPQPRPEVFHRVFGGSLDYGELDRTYYPRARRRMRATPFPDDVLRHTRYRSDRLFGEAARAAGLDVERLDLGFDFDVIRAELDGRVKPSASVGDYLLTGCDSGAKTSMDRTYLARAEATGRTKVRPLHRVTAIAANRDGTFRVSADRLDLAGRVVERAVLTCDKLVMAAGAVHTPRLLVTARDTGALPRLNEHVGGDWGTNGDQAPTIKTLLAGTGAPQGGPPAFIARNADATASIENVPLPLPVDAGAMLCLGMGLPDRLGRWHHDAANGRARLAWTPGSDATAGRETGRLAARTARHIPGGGVVVNPSAVYAITAHPLGGAVLGRATDPYGRLHGYRGLYCLDGALMPGSTAAVNPALTIAAVAERCLDHILRHDFPTA</sequence>
<dbReference type="InterPro" id="IPR052542">
    <property type="entry name" value="Cholesterol_Oxidase"/>
</dbReference>
<dbReference type="InterPro" id="IPR007867">
    <property type="entry name" value="GMC_OxRtase_C"/>
</dbReference>
<reference evidence="18 19" key="1">
    <citation type="submission" date="2018-09" db="EMBL/GenBank/DDBJ databases">
        <title>YIM 75507 draft genome.</title>
        <authorList>
            <person name="Tang S."/>
            <person name="Feng Y."/>
        </authorList>
    </citation>
    <scope>NUCLEOTIDE SEQUENCE [LARGE SCALE GENOMIC DNA]</scope>
    <source>
        <strain evidence="18 19">YIM 75507</strain>
    </source>
</reference>
<evidence type="ECO:0000256" key="6">
    <source>
        <dbReference type="ARBA" id="ARBA00023002"/>
    </source>
</evidence>
<keyword evidence="6" id="KW-0560">Oxidoreductase</keyword>
<dbReference type="PANTHER" id="PTHR47470">
    <property type="entry name" value="CHOLESTEROL OXIDASE"/>
    <property type="match status" value="1"/>
</dbReference>
<evidence type="ECO:0000256" key="13">
    <source>
        <dbReference type="ARBA" id="ARBA00049723"/>
    </source>
</evidence>
<evidence type="ECO:0000256" key="1">
    <source>
        <dbReference type="ARBA" id="ARBA00001974"/>
    </source>
</evidence>
<keyword evidence="19" id="KW-1185">Reference proteome</keyword>
<evidence type="ECO:0000256" key="8">
    <source>
        <dbReference type="ARBA" id="ARBA00023166"/>
    </source>
</evidence>
<gene>
    <name evidence="18" type="ORF">D5H75_15885</name>
</gene>
<evidence type="ECO:0000259" key="17">
    <source>
        <dbReference type="Pfam" id="PF05199"/>
    </source>
</evidence>